<feature type="coiled-coil region" evidence="1">
    <location>
        <begin position="33"/>
        <end position="87"/>
    </location>
</feature>
<dbReference type="GeneID" id="65883950"/>
<name>A0A8D6PXL7_9EURY</name>
<keyword evidence="4" id="KW-1185">Reference proteome</keyword>
<gene>
    <name evidence="3" type="ORF">MLAUSG7_1153</name>
</gene>
<keyword evidence="2" id="KW-1133">Transmembrane helix</keyword>
<dbReference type="Proteomes" id="UP000679213">
    <property type="component" value="Chromosome I"/>
</dbReference>
<dbReference type="EMBL" id="LR792632">
    <property type="protein sequence ID" value="CAB3289295.1"/>
    <property type="molecule type" value="Genomic_DNA"/>
</dbReference>
<dbReference type="AlphaFoldDB" id="A0A8D6PXL7"/>
<feature type="transmembrane region" description="Helical" evidence="2">
    <location>
        <begin position="579"/>
        <end position="599"/>
    </location>
</feature>
<evidence type="ECO:0000313" key="4">
    <source>
        <dbReference type="Proteomes" id="UP000679213"/>
    </source>
</evidence>
<dbReference type="RefSeq" id="WP_214399504.1">
    <property type="nucleotide sequence ID" value="NZ_LR792632.1"/>
</dbReference>
<evidence type="ECO:0000256" key="1">
    <source>
        <dbReference type="SAM" id="Coils"/>
    </source>
</evidence>
<proteinExistence type="predicted"/>
<evidence type="ECO:0000256" key="2">
    <source>
        <dbReference type="SAM" id="Phobius"/>
    </source>
</evidence>
<dbReference type="SUPFAM" id="SSF50978">
    <property type="entry name" value="WD40 repeat-like"/>
    <property type="match status" value="1"/>
</dbReference>
<keyword evidence="2" id="KW-0812">Transmembrane</keyword>
<accession>A0A8D6PXL7</accession>
<keyword evidence="2" id="KW-0472">Membrane</keyword>
<protein>
    <submittedName>
        <fullName evidence="3">Uncharacterized protein</fullName>
    </submittedName>
</protein>
<keyword evidence="1" id="KW-0175">Coiled coil</keyword>
<reference evidence="3 4" key="1">
    <citation type="submission" date="2020-04" db="EMBL/GenBank/DDBJ databases">
        <authorList>
            <consortium name="Genoscope - CEA"/>
            <person name="William W."/>
        </authorList>
    </citation>
    <scope>NUCLEOTIDE SEQUENCE [LARGE SCALE GENOMIC DNA]</scope>
    <source>
        <strain evidence="3 4">SG7</strain>
    </source>
</reference>
<evidence type="ECO:0000313" key="3">
    <source>
        <dbReference type="EMBL" id="CAB3289295.1"/>
    </source>
</evidence>
<sequence>MKKIFALIFGLLVICSTLASVSAMNVSYQNIQYSDMSNKIKLINKELEVLTAKLKEIENKNPKDDSISQYKEKIIKLLNKRHELKLKDPKYKKELDYINSKEHQKMIWEEGKYEKMKMIMETYKNTKNNKMNISWISIQSTSNSWIIIYNNNIYLYNETLKNITPKYIYLAYLHKTYSNEEINRHFGYLYYKDSFILGNRTFIVCNAWDGYSIGKLDINDRTLYLYSFNLGEFYNLKSNNNDALGSFNDKEGMGAEPILVELKYNSTTNNLIWIGDNFYGLNLNLSKYLFKYINHSKNYYFYEFTPINYCFDYNSKGKYWLIYGNGIFSVVYMKNDTSLKYVGNYLKYLVKYNGTFYDFKYFNNSLCQIVYNKYGNYWICVGENKLYLLDNDLNLIKTISVNKSIYKIFPIDKDNIYLVYPKKAVIEIWKIEKVKVKNNITKEIIEKYREYNKTPQIYITEYKEVKVGEKVVEIKDLPKLESNIEENKNYTYDIKTYLYGIEKINLKNNKVVEIDIDNLNSIDVGYNGRYFILIGNDSSLYIFNNGTYKKIANLNKLSENIQKSSNNKIITDKSKNNLINYYLLGIVIAIILIFGYILLKKN</sequence>
<dbReference type="KEGG" id="mesg:MLAUSG7_1153"/>
<organism evidence="3 4">
    <name type="scientific">Methanocaldococcus lauensis</name>
    <dbReference type="NCBI Taxonomy" id="2546128"/>
    <lineage>
        <taxon>Archaea</taxon>
        <taxon>Methanobacteriati</taxon>
        <taxon>Methanobacteriota</taxon>
        <taxon>Methanomada group</taxon>
        <taxon>Methanococci</taxon>
        <taxon>Methanococcales</taxon>
        <taxon>Methanocaldococcaceae</taxon>
        <taxon>Methanocaldococcus</taxon>
    </lineage>
</organism>
<dbReference type="InterPro" id="IPR036322">
    <property type="entry name" value="WD40_repeat_dom_sf"/>
</dbReference>